<dbReference type="CDD" id="cd00093">
    <property type="entry name" value="HTH_XRE"/>
    <property type="match status" value="1"/>
</dbReference>
<reference evidence="2 3" key="1">
    <citation type="submission" date="2020-09" db="EMBL/GenBank/DDBJ databases">
        <title>Investigation of environmental microbe.</title>
        <authorList>
            <person name="Ou Y."/>
            <person name="Kang Q."/>
        </authorList>
    </citation>
    <scope>NUCLEOTIDE SEQUENCE [LARGE SCALE GENOMIC DNA]</scope>
    <source>
        <strain evidence="2 3">KJZ-9</strain>
    </source>
</reference>
<dbReference type="SMART" id="SM00530">
    <property type="entry name" value="HTH_XRE"/>
    <property type="match status" value="1"/>
</dbReference>
<dbReference type="AlphaFoldDB" id="A0A7H2BHF8"/>
<dbReference type="EMBL" id="CP061538">
    <property type="protein sequence ID" value="QNV39104.1"/>
    <property type="molecule type" value="Genomic_DNA"/>
</dbReference>
<dbReference type="InterPro" id="IPR001387">
    <property type="entry name" value="Cro/C1-type_HTH"/>
</dbReference>
<dbReference type="SUPFAM" id="SSF47413">
    <property type="entry name" value="lambda repressor-like DNA-binding domains"/>
    <property type="match status" value="1"/>
</dbReference>
<dbReference type="GO" id="GO:0003677">
    <property type="term" value="F:DNA binding"/>
    <property type="evidence" value="ECO:0007669"/>
    <property type="project" value="InterPro"/>
</dbReference>
<evidence type="ECO:0000313" key="3">
    <source>
        <dbReference type="Proteomes" id="UP000516421"/>
    </source>
</evidence>
<feature type="domain" description="HTH cro/C1-type" evidence="1">
    <location>
        <begin position="12"/>
        <end position="66"/>
    </location>
</feature>
<evidence type="ECO:0000259" key="1">
    <source>
        <dbReference type="PROSITE" id="PS50943"/>
    </source>
</evidence>
<dbReference type="PROSITE" id="PS50943">
    <property type="entry name" value="HTH_CROC1"/>
    <property type="match status" value="1"/>
</dbReference>
<dbReference type="InterPro" id="IPR010982">
    <property type="entry name" value="Lambda_DNA-bd_dom_sf"/>
</dbReference>
<dbReference type="RefSeq" id="WP_068173000.1">
    <property type="nucleotide sequence ID" value="NZ_CP061538.1"/>
</dbReference>
<accession>A0A7H2BHF8</accession>
<organism evidence="2 3">
    <name type="scientific">Rothia amarae</name>
    <dbReference type="NCBI Taxonomy" id="169480"/>
    <lineage>
        <taxon>Bacteria</taxon>
        <taxon>Bacillati</taxon>
        <taxon>Actinomycetota</taxon>
        <taxon>Actinomycetes</taxon>
        <taxon>Micrococcales</taxon>
        <taxon>Micrococcaceae</taxon>
        <taxon>Rothia</taxon>
    </lineage>
</organism>
<name>A0A7H2BHF8_9MICC</name>
<protein>
    <submittedName>
        <fullName evidence="2">Helix-turn-helix transcriptional regulator</fullName>
    </submittedName>
</protein>
<dbReference type="KEGG" id="rama:IDM48_06660"/>
<gene>
    <name evidence="2" type="ORF">IDM48_06660</name>
</gene>
<keyword evidence="3" id="KW-1185">Reference proteome</keyword>
<proteinExistence type="predicted"/>
<evidence type="ECO:0000313" key="2">
    <source>
        <dbReference type="EMBL" id="QNV39104.1"/>
    </source>
</evidence>
<dbReference type="Gene3D" id="1.10.260.40">
    <property type="entry name" value="lambda repressor-like DNA-binding domains"/>
    <property type="match status" value="1"/>
</dbReference>
<dbReference type="Proteomes" id="UP000516421">
    <property type="component" value="Chromosome"/>
</dbReference>
<dbReference type="Pfam" id="PF01381">
    <property type="entry name" value="HTH_3"/>
    <property type="match status" value="1"/>
</dbReference>
<sequence>MKNLNATIGENIRIALAKQGFTQAELAINLGFGKNTISEITKGWRSLSATELVRVTEFFGTSITWFTEEHISEIQNKAA</sequence>